<dbReference type="EMBL" id="CP019285">
    <property type="protein sequence ID" value="APW99961.1"/>
    <property type="molecule type" value="Genomic_DNA"/>
</dbReference>
<protein>
    <recommendedName>
        <fullName evidence="6">Pyrrolo-quinoline quinone</fullName>
    </recommendedName>
</protein>
<evidence type="ECO:0000313" key="4">
    <source>
        <dbReference type="EMBL" id="APW99961.1"/>
    </source>
</evidence>
<reference evidence="4 5" key="1">
    <citation type="journal article" date="2011" name="J. Bacteriol.">
        <title>Genome sequence of Halobiforma lacisalsi AJ5, an extremely halophilic archaeon which harbors a bop gene.</title>
        <authorList>
            <person name="Jiang X."/>
            <person name="Wang S."/>
            <person name="Cheng H."/>
            <person name="Huo Y."/>
            <person name="Zhang X."/>
            <person name="Zhu X."/>
            <person name="Han X."/>
            <person name="Ni P."/>
            <person name="Wu M."/>
        </authorList>
    </citation>
    <scope>NUCLEOTIDE SEQUENCE [LARGE SCALE GENOMIC DNA]</scope>
    <source>
        <strain evidence="4 5">AJ5</strain>
    </source>
</reference>
<dbReference type="InterPro" id="IPR006311">
    <property type="entry name" value="TAT_signal"/>
</dbReference>
<dbReference type="InterPro" id="IPR011047">
    <property type="entry name" value="Quinoprotein_ADH-like_sf"/>
</dbReference>
<name>A0A1P8LVZ9_NATLA</name>
<keyword evidence="1" id="KW-0812">Transmembrane</keyword>
<dbReference type="GeneID" id="30923514"/>
<evidence type="ECO:0000256" key="1">
    <source>
        <dbReference type="SAM" id="Phobius"/>
    </source>
</evidence>
<proteinExistence type="predicted"/>
<dbReference type="Proteomes" id="UP000186547">
    <property type="component" value="Chromosome"/>
</dbReference>
<dbReference type="InterPro" id="IPR002372">
    <property type="entry name" value="PQQ_rpt_dom"/>
</dbReference>
<evidence type="ECO:0000259" key="2">
    <source>
        <dbReference type="Pfam" id="PF13360"/>
    </source>
</evidence>
<dbReference type="InterPro" id="IPR015943">
    <property type="entry name" value="WD40/YVTN_repeat-like_dom_sf"/>
</dbReference>
<dbReference type="PANTHER" id="PTHR34512:SF30">
    <property type="entry name" value="OUTER MEMBRANE PROTEIN ASSEMBLY FACTOR BAMB"/>
    <property type="match status" value="1"/>
</dbReference>
<dbReference type="PROSITE" id="PS51318">
    <property type="entry name" value="TAT"/>
    <property type="match status" value="1"/>
</dbReference>
<evidence type="ECO:0000259" key="3">
    <source>
        <dbReference type="Pfam" id="PF26255"/>
    </source>
</evidence>
<gene>
    <name evidence="4" type="ORF">CHINAEXTREME_20280</name>
</gene>
<dbReference type="SUPFAM" id="SSF50998">
    <property type="entry name" value="Quinoprotein alcohol dehydrogenase-like"/>
    <property type="match status" value="1"/>
</dbReference>
<evidence type="ECO:0008006" key="6">
    <source>
        <dbReference type="Google" id="ProtNLM"/>
    </source>
</evidence>
<sequence>MSAGSDGSSPQPTLEGGNLDFSRREALRLALLTGAAAIGGTVSSSGTVAAVPTCTSNVGVCGEAYDGTNPDTTSSTFFGGDVLFSDVNNDPSADEVALHGQATTAMAWWDDVASILLDNRLEDMSMVANIAGRAAIADSYEDGDGSNAAYDAVLAAIDDQHSILYRNAAATKIANLSQLSAISDVCRSTDGLNDRFVSWAPSNDNYSGSGSIVASGTYIAPDLTASTITLPNGDSYDVDVPEFHAEWDNGDSLTVKLDDDLLGHYDADAEEFVDVPTDNGETVTFRAACVVNSVSDADLESKTVGVLADAAGVLNDIETNAAAVKGNYDQQLVDDLYQAMDDGTISPSDIRGVEGMAAHLSGSTDATDSRFQMALLSQLGLDRSDLSSVASMTLEYTGVTDRTLERDSAGRVSNLDYATLHEAEPIEGQLFADLRENTTLSAGETYQSGTNVYLNGSAYDPVGGERLTNSDGGTGYALHRPSNTAWTCSGTSLYKFDVIDGTSEHLWEESSDTGDMSHAAIGSARDVLVAASGYDSVGVFGIDPETGDELWNFNPESNTKTLALDAEGTVLAHGDSLGNVACYDVDSEDYSKRWSNGPFDVTNGVDVVDGVVYAVGKNGDVKAYDLADGTELWSSSYSSDGYSALAADYAGNEVYAGYSSGDVVALEAGSGSENWSVSTNASDAGSMILDARGHLWFNDRNGLLVQIDTADGTIVREHDVGDWAKDMATTDPRAVNGMVFNAIAYDGPSGESISLNYGSVTVQSLTDQDGNELEDDYEADWDRPEHDTVEIEEYQQELEKWSTEYEQALEDEDDDSTDDGDDDWLGLPSFGSFESGDLAGLAIIGGILMVIIGIATDYIPFVGGRR</sequence>
<dbReference type="Pfam" id="PF13360">
    <property type="entry name" value="PQQ_2"/>
    <property type="match status" value="1"/>
</dbReference>
<dbReference type="Pfam" id="PF26255">
    <property type="entry name" value="Viral_env_HRPV"/>
    <property type="match status" value="1"/>
</dbReference>
<dbReference type="KEGG" id="hlc:CHINAEXTREME20280"/>
<accession>A0A1P8LVZ9</accession>
<dbReference type="PANTHER" id="PTHR34512">
    <property type="entry name" value="CELL SURFACE PROTEIN"/>
    <property type="match status" value="1"/>
</dbReference>
<keyword evidence="1" id="KW-1133">Transmembrane helix</keyword>
<organism evidence="4 5">
    <name type="scientific">Natronobacterium lacisalsi AJ5</name>
    <dbReference type="NCBI Taxonomy" id="358396"/>
    <lineage>
        <taxon>Archaea</taxon>
        <taxon>Methanobacteriati</taxon>
        <taxon>Methanobacteriota</taxon>
        <taxon>Stenosarchaea group</taxon>
        <taxon>Halobacteria</taxon>
        <taxon>Halobacteriales</taxon>
        <taxon>Natrialbaceae</taxon>
        <taxon>Natronobacterium</taxon>
    </lineage>
</organism>
<dbReference type="InterPro" id="IPR058677">
    <property type="entry name" value="ORF4_N"/>
</dbReference>
<dbReference type="AlphaFoldDB" id="A0A1P8LVZ9"/>
<dbReference type="RefSeq" id="WP_010546886.1">
    <property type="nucleotide sequence ID" value="NZ_CP019285.1"/>
</dbReference>
<dbReference type="InterPro" id="IPR018391">
    <property type="entry name" value="PQQ_b-propeller_rpt"/>
</dbReference>
<dbReference type="Gene3D" id="2.130.10.10">
    <property type="entry name" value="YVTN repeat-like/Quinoprotein amine dehydrogenase"/>
    <property type="match status" value="1"/>
</dbReference>
<feature type="domain" description="Pyrrolo-quinoline quinone repeat" evidence="2">
    <location>
        <begin position="541"/>
        <end position="686"/>
    </location>
</feature>
<feature type="domain" description="Envelope protein N-terminal" evidence="3">
    <location>
        <begin position="84"/>
        <end position="380"/>
    </location>
</feature>
<keyword evidence="1" id="KW-0472">Membrane</keyword>
<feature type="transmembrane region" description="Helical" evidence="1">
    <location>
        <begin position="838"/>
        <end position="859"/>
    </location>
</feature>
<dbReference type="SMART" id="SM00564">
    <property type="entry name" value="PQQ"/>
    <property type="match status" value="3"/>
</dbReference>
<evidence type="ECO:0000313" key="5">
    <source>
        <dbReference type="Proteomes" id="UP000186547"/>
    </source>
</evidence>